<sequence>MFGLEQREQTMPESRHRYLYERLGDHDFQQLVSALLANQFPDYIPMALRQADGGRDGLRKVDASKVLIYQVKWSVSGKEKDPVTWLDQVVRNEEASLKRLAAQGVRHYTLVTNVGGTAKEDSGTFDRLDKKLQAYAKEFGYEQMTCIWREALNPWVDNAPTETKWAYADMLAGWDLVRYLVAEHVGVGKDKAHRDLIRKVAAAQWEDDKRVKFSQSDVDREKVVDLFVDVTADRVHTAASRHLQAQAPNAVGGAAAYLLRAPAPFTLVRGAPGQGKSTLSQYVCQAHRRLFIPEAERPDSLPKLDQPRFPIRLDLSDYALWIGGNNVWDHSEDRKQPKAKVRKGEQATIECFLSDLMTHESGGITTDAKTVHDIFERVPSLVVLDGLDEVGSATMRGKIVREIDKFVGRGKAYTDPPRVVVTTRPSAGELPEPSPNLFEIITLNQLTVEQRDTYLRKWCAVRGIRGKDGRALRKSFKDKSREPYINELAGNPMQLTILLDLLHQQGAATPTQRTDLYDKYVELLLAREANKHPKAVRDHKEELIEIIPFLGWYLHAHTEESQINGRMSVDELKEAMRHFQRTYGNRESIVDQLFEGASDRLWALTSKVDGTYEFEVLSLREYFAARFLYHNAGEDNPTFDSTTVLRELLRRPYWLNTARFYGGNAKGNGIYPLTAGIEEELAQSKSPASYLAAWALLTDGVFQRRPREARKVLTALCSDRGIAILLSALDRRDIVALPELPDLPDDDGADPTWARLTTQIGNDPTDGANTWRVRALRELLNQRSQFAAWWYEQLTAAIGTPQQNAWLRIGAECEAGAGVTASFERIDLSEGAAELLLSGGLVPPPGSALEAALLNAVLDGECPRVTSTRSMPAQVAVALSPGDFLTNSKTGFVASDEKTKRRRSEAINHLRKAGSPYAQIAKQRAFKAGQKGSTFPWSETAAALHAHTGRRWLASEIAILGAASPFPPAYTKKPGTMPFGSMSHPSELLAQARANGRKTEWWREQYEALDDDLASAEWALALWCTASGPVISELMTLLETVLDQLPAPRRSTVLRAAEQTARYGWLKDRPVTAATDDPELAALNQLRAQEASIAERDGAMSSARDNSAASTSLLSVAREQKWLKVDARPMYR</sequence>
<dbReference type="AlphaFoldDB" id="A0A1G8E7B8"/>
<proteinExistence type="predicted"/>
<protein>
    <recommendedName>
        <fullName evidence="3">Large ATP-binding protein</fullName>
    </recommendedName>
</protein>
<reference evidence="1 2" key="1">
    <citation type="submission" date="2016-10" db="EMBL/GenBank/DDBJ databases">
        <authorList>
            <person name="de Groot N.N."/>
        </authorList>
    </citation>
    <scope>NUCLEOTIDE SEQUENCE [LARGE SCALE GENOMIC DNA]</scope>
    <source>
        <strain evidence="1 2">NP_1H</strain>
    </source>
</reference>
<gene>
    <name evidence="1" type="ORF">SAMN04488693_1024</name>
</gene>
<dbReference type="Proteomes" id="UP000199258">
    <property type="component" value="Unassembled WGS sequence"/>
</dbReference>
<name>A0A1G8E7B8_9MICC</name>
<keyword evidence="2" id="KW-1185">Reference proteome</keyword>
<dbReference type="STRING" id="335973.SAMN04488693_1024"/>
<evidence type="ECO:0008006" key="3">
    <source>
        <dbReference type="Google" id="ProtNLM"/>
    </source>
</evidence>
<evidence type="ECO:0000313" key="1">
    <source>
        <dbReference type="EMBL" id="SDH65781.1"/>
    </source>
</evidence>
<accession>A0A1G8E7B8</accession>
<organism evidence="1 2">
    <name type="scientific">Arthrobacter subterraneus</name>
    <dbReference type="NCBI Taxonomy" id="335973"/>
    <lineage>
        <taxon>Bacteria</taxon>
        <taxon>Bacillati</taxon>
        <taxon>Actinomycetota</taxon>
        <taxon>Actinomycetes</taxon>
        <taxon>Micrococcales</taxon>
        <taxon>Micrococcaceae</taxon>
        <taxon>Arthrobacter</taxon>
    </lineage>
</organism>
<dbReference type="Gene3D" id="3.40.50.300">
    <property type="entry name" value="P-loop containing nucleotide triphosphate hydrolases"/>
    <property type="match status" value="1"/>
</dbReference>
<dbReference type="EMBL" id="FNDT01000002">
    <property type="protein sequence ID" value="SDH65781.1"/>
    <property type="molecule type" value="Genomic_DNA"/>
</dbReference>
<evidence type="ECO:0000313" key="2">
    <source>
        <dbReference type="Proteomes" id="UP000199258"/>
    </source>
</evidence>
<dbReference type="SUPFAM" id="SSF52540">
    <property type="entry name" value="P-loop containing nucleoside triphosphate hydrolases"/>
    <property type="match status" value="1"/>
</dbReference>
<dbReference type="InterPro" id="IPR027417">
    <property type="entry name" value="P-loop_NTPase"/>
</dbReference>